<dbReference type="AlphaFoldDB" id="A0A7I8J1Y7"/>
<dbReference type="EMBL" id="LR743595">
    <property type="protein sequence ID" value="CAA2624807.1"/>
    <property type="molecule type" value="Genomic_DNA"/>
</dbReference>
<dbReference type="PANTHER" id="PTHR36014:SF1">
    <property type="entry name" value="OS03G0176700 PROTEIN"/>
    <property type="match status" value="1"/>
</dbReference>
<name>A0A7I8J1Y7_SPIIN</name>
<organism evidence="3">
    <name type="scientific">Spirodela intermedia</name>
    <name type="common">Intermediate duckweed</name>
    <dbReference type="NCBI Taxonomy" id="51605"/>
    <lineage>
        <taxon>Eukaryota</taxon>
        <taxon>Viridiplantae</taxon>
        <taxon>Streptophyta</taxon>
        <taxon>Embryophyta</taxon>
        <taxon>Tracheophyta</taxon>
        <taxon>Spermatophyta</taxon>
        <taxon>Magnoliopsida</taxon>
        <taxon>Liliopsida</taxon>
        <taxon>Araceae</taxon>
        <taxon>Lemnoideae</taxon>
        <taxon>Spirodela</taxon>
    </lineage>
</organism>
<dbReference type="PANTHER" id="PTHR36014">
    <property type="entry name" value="OS03G0176600 PROTEIN"/>
    <property type="match status" value="1"/>
</dbReference>
<evidence type="ECO:0000256" key="1">
    <source>
        <dbReference type="SAM" id="MobiDB-lite"/>
    </source>
</evidence>
<gene>
    <name evidence="3" type="ORF">SI7747_08010623</name>
</gene>
<evidence type="ECO:0000313" key="3">
    <source>
        <dbReference type="EMBL" id="CAA2624807.1"/>
    </source>
</evidence>
<protein>
    <recommendedName>
        <fullName evidence="2">DUF7880 domain-containing protein</fullName>
    </recommendedName>
</protein>
<dbReference type="Proteomes" id="UP001189122">
    <property type="component" value="Unassembled WGS sequence"/>
</dbReference>
<dbReference type="InterPro" id="IPR057202">
    <property type="entry name" value="DUF7880"/>
</dbReference>
<dbReference type="EMBL" id="CACRZD030000008">
    <property type="protein sequence ID" value="CAA6664234.1"/>
    <property type="molecule type" value="Genomic_DNA"/>
</dbReference>
<feature type="region of interest" description="Disordered" evidence="1">
    <location>
        <begin position="1"/>
        <end position="24"/>
    </location>
</feature>
<evidence type="ECO:0000259" key="2">
    <source>
        <dbReference type="Pfam" id="PF25306"/>
    </source>
</evidence>
<feature type="domain" description="DUF7880" evidence="2">
    <location>
        <begin position="119"/>
        <end position="244"/>
    </location>
</feature>
<proteinExistence type="predicted"/>
<accession>A0A7I8J1Y7</accession>
<reference evidence="3 4" key="1">
    <citation type="submission" date="2019-12" db="EMBL/GenBank/DDBJ databases">
        <authorList>
            <person name="Scholz U."/>
            <person name="Mascher M."/>
            <person name="Fiebig A."/>
        </authorList>
    </citation>
    <scope>NUCLEOTIDE SEQUENCE</scope>
</reference>
<keyword evidence="4" id="KW-1185">Reference proteome</keyword>
<evidence type="ECO:0000313" key="4">
    <source>
        <dbReference type="Proteomes" id="UP001189122"/>
    </source>
</evidence>
<sequence>MTHVCSWPSSSSISPRRGRRRQHNGPALLTSHTAVAAGCPSYQHPDRRFNGGKRSRIRVRCCSSPPAAAPPLPLQSSKLMSRRAAAAALIVFHYYFSSVSRADAGSPFDKYVKRKKLDPLETYVPAVILTQAQFKYLETSLDLEKPEYDITRSLLRSGPAASLRINIRAMAQYALEDGKGKAATDAVDQCLRALEDLDSLLLHASRNDSSASVGVMRQKINTALVALDNLLETVPAAVLDKGKIIADSYLTHVDPTEGSRAELPDRDVEQLKALL</sequence>
<dbReference type="Pfam" id="PF25306">
    <property type="entry name" value="DUF7880"/>
    <property type="match status" value="1"/>
</dbReference>